<dbReference type="AlphaFoldDB" id="A0A6B8MCW3"/>
<dbReference type="KEGG" id="mpar:F7D14_14020"/>
<feature type="domain" description="PhnB-like" evidence="1">
    <location>
        <begin position="4"/>
        <end position="113"/>
    </location>
</feature>
<keyword evidence="3" id="KW-1185">Reference proteome</keyword>
<dbReference type="Gene3D" id="3.10.180.10">
    <property type="entry name" value="2,3-Dihydroxybiphenyl 1,2-Dioxygenase, domain 1"/>
    <property type="match status" value="1"/>
</dbReference>
<evidence type="ECO:0000259" key="1">
    <source>
        <dbReference type="Pfam" id="PF06983"/>
    </source>
</evidence>
<protein>
    <submittedName>
        <fullName evidence="2">VOC family protein</fullName>
    </submittedName>
</protein>
<name>A0A6B8MCW3_9HYPH</name>
<dbReference type="Proteomes" id="UP000422569">
    <property type="component" value="Chromosome"/>
</dbReference>
<dbReference type="InterPro" id="IPR028973">
    <property type="entry name" value="PhnB-like"/>
</dbReference>
<accession>A0A6B8MCW3</accession>
<evidence type="ECO:0000313" key="2">
    <source>
        <dbReference type="EMBL" id="QGM98480.1"/>
    </source>
</evidence>
<proteinExistence type="predicted"/>
<dbReference type="CDD" id="cd06588">
    <property type="entry name" value="PhnB_like"/>
    <property type="match status" value="1"/>
</dbReference>
<gene>
    <name evidence="2" type="ORF">F7D14_14020</name>
</gene>
<sequence length="154" mass="16875">MKAKVRTCLAFKDQAEEAARFYVSLIPGSEFETAFRPEPTGPALMALFSLAGTPYQALNMGDYVTLNDAVSISVVTKDQEETDRLWEALLADGGAENRCGWLKDRFGLSWQIVPEALPRLLTDPDRAAAGRAMQAMMGMVKLDVAALEKAFRGD</sequence>
<dbReference type="InterPro" id="IPR009725">
    <property type="entry name" value="3_dmu_93_MTrfase"/>
</dbReference>
<dbReference type="RefSeq" id="WP_016918088.1">
    <property type="nucleotide sequence ID" value="NZ_CP044331.1"/>
</dbReference>
<dbReference type="Pfam" id="PF06983">
    <property type="entry name" value="3-dmu-9_3-mt"/>
    <property type="match status" value="1"/>
</dbReference>
<reference evidence="2 3" key="1">
    <citation type="submission" date="2019-09" db="EMBL/GenBank/DDBJ databases">
        <title>Isolation and complete genome sequencing of Methylocystis species.</title>
        <authorList>
            <person name="Rumah B.L."/>
            <person name="Stead C.E."/>
            <person name="Stevens B.C."/>
            <person name="Minton N.P."/>
            <person name="Grosse-Honebrink A."/>
            <person name="Zhang Y."/>
        </authorList>
    </citation>
    <scope>NUCLEOTIDE SEQUENCE [LARGE SCALE GENOMIC DNA]</scope>
    <source>
        <strain evidence="2 3">BRCS2</strain>
    </source>
</reference>
<organism evidence="2 3">
    <name type="scientific">Methylocystis parvus</name>
    <dbReference type="NCBI Taxonomy" id="134"/>
    <lineage>
        <taxon>Bacteria</taxon>
        <taxon>Pseudomonadati</taxon>
        <taxon>Pseudomonadota</taxon>
        <taxon>Alphaproteobacteria</taxon>
        <taxon>Hyphomicrobiales</taxon>
        <taxon>Methylocystaceae</taxon>
        <taxon>Methylocystis</taxon>
    </lineage>
</organism>
<dbReference type="PANTHER" id="PTHR33990:SF2">
    <property type="entry name" value="PHNB-LIKE DOMAIN-CONTAINING PROTEIN"/>
    <property type="match status" value="1"/>
</dbReference>
<dbReference type="PIRSF" id="PIRSF021700">
    <property type="entry name" value="3_dmu_93_MTrfase"/>
    <property type="match status" value="1"/>
</dbReference>
<dbReference type="InterPro" id="IPR029068">
    <property type="entry name" value="Glyas_Bleomycin-R_OHBP_Dase"/>
</dbReference>
<dbReference type="PANTHER" id="PTHR33990">
    <property type="entry name" value="PROTEIN YJDN-RELATED"/>
    <property type="match status" value="1"/>
</dbReference>
<evidence type="ECO:0000313" key="3">
    <source>
        <dbReference type="Proteomes" id="UP000422569"/>
    </source>
</evidence>
<dbReference type="SUPFAM" id="SSF54593">
    <property type="entry name" value="Glyoxalase/Bleomycin resistance protein/Dihydroxybiphenyl dioxygenase"/>
    <property type="match status" value="1"/>
</dbReference>
<dbReference type="EMBL" id="CP044331">
    <property type="protein sequence ID" value="QGM98480.1"/>
    <property type="molecule type" value="Genomic_DNA"/>
</dbReference>